<dbReference type="SUPFAM" id="SSF51658">
    <property type="entry name" value="Xylose isomerase-like"/>
    <property type="match status" value="1"/>
</dbReference>
<comment type="caution">
    <text evidence="2">The sequence shown here is derived from an EMBL/GenBank/DDBJ whole genome shotgun (WGS) entry which is preliminary data.</text>
</comment>
<keyword evidence="2" id="KW-0413">Isomerase</keyword>
<feature type="domain" description="Xylose isomerase-like TIM barrel" evidence="1">
    <location>
        <begin position="39"/>
        <end position="286"/>
    </location>
</feature>
<name>A0ABV6VSG1_9ACTN</name>
<keyword evidence="3" id="KW-1185">Reference proteome</keyword>
<protein>
    <submittedName>
        <fullName evidence="2">Sugar phosphate isomerase/epimerase family protein</fullName>
    </submittedName>
</protein>
<dbReference type="InterPro" id="IPR050312">
    <property type="entry name" value="IolE/XylAMocC-like"/>
</dbReference>
<sequence length="298" mass="30600">MDGFAGRPAWRLTPHLYAWQAGTGPAADAVPPGLPRGLADAAGAGFPAVECGLSWITRAARGARHSGADLLAGTGRALRERGLELAAVFVSLGTGADAGTVEAVAGLTRAVAAELGTRVLNVVTVPSPEERGDRPVSWDGPVDRVAGPLAALGRALEPDGVRVCWHPHDESLRDDASGARRVLDAAGAAPLAVCLDVGWAERSGTGTLRVLDLLGDRVGSLHLRDLTADGDWCDALGEGVLDLPGIAARLTGSAFAGPVAVELMAERRRSTPLDPARAAADSARALAAHGLLRSEARR</sequence>
<dbReference type="GO" id="GO:0016853">
    <property type="term" value="F:isomerase activity"/>
    <property type="evidence" value="ECO:0007669"/>
    <property type="project" value="UniProtKB-KW"/>
</dbReference>
<dbReference type="EMBL" id="JBHFAB010000005">
    <property type="protein sequence ID" value="MFC1416697.1"/>
    <property type="molecule type" value="Genomic_DNA"/>
</dbReference>
<dbReference type="InterPro" id="IPR013022">
    <property type="entry name" value="Xyl_isomerase-like_TIM-brl"/>
</dbReference>
<organism evidence="2 3">
    <name type="scientific">Streptacidiphilus cavernicola</name>
    <dbReference type="NCBI Taxonomy" id="3342716"/>
    <lineage>
        <taxon>Bacteria</taxon>
        <taxon>Bacillati</taxon>
        <taxon>Actinomycetota</taxon>
        <taxon>Actinomycetes</taxon>
        <taxon>Kitasatosporales</taxon>
        <taxon>Streptomycetaceae</taxon>
        <taxon>Streptacidiphilus</taxon>
    </lineage>
</organism>
<reference evidence="2 3" key="1">
    <citation type="submission" date="2024-09" db="EMBL/GenBank/DDBJ databases">
        <authorList>
            <person name="Lee S.D."/>
        </authorList>
    </citation>
    <scope>NUCLEOTIDE SEQUENCE [LARGE SCALE GENOMIC DNA]</scope>
    <source>
        <strain evidence="2 3">N8-3</strain>
    </source>
</reference>
<dbReference type="PANTHER" id="PTHR12110:SF41">
    <property type="entry name" value="INOSOSE DEHYDRATASE"/>
    <property type="match status" value="1"/>
</dbReference>
<dbReference type="Proteomes" id="UP001592531">
    <property type="component" value="Unassembled WGS sequence"/>
</dbReference>
<proteinExistence type="predicted"/>
<dbReference type="RefSeq" id="WP_380534162.1">
    <property type="nucleotide sequence ID" value="NZ_JBHFAB010000005.1"/>
</dbReference>
<evidence type="ECO:0000313" key="2">
    <source>
        <dbReference type="EMBL" id="MFC1416697.1"/>
    </source>
</evidence>
<gene>
    <name evidence="2" type="ORF">ACEZDE_08585</name>
</gene>
<dbReference type="Pfam" id="PF01261">
    <property type="entry name" value="AP_endonuc_2"/>
    <property type="match status" value="1"/>
</dbReference>
<evidence type="ECO:0000259" key="1">
    <source>
        <dbReference type="Pfam" id="PF01261"/>
    </source>
</evidence>
<accession>A0ABV6VSG1</accession>
<dbReference type="PANTHER" id="PTHR12110">
    <property type="entry name" value="HYDROXYPYRUVATE ISOMERASE"/>
    <property type="match status" value="1"/>
</dbReference>
<evidence type="ECO:0000313" key="3">
    <source>
        <dbReference type="Proteomes" id="UP001592531"/>
    </source>
</evidence>
<dbReference type="InterPro" id="IPR036237">
    <property type="entry name" value="Xyl_isomerase-like_sf"/>
</dbReference>
<dbReference type="Gene3D" id="3.20.20.150">
    <property type="entry name" value="Divalent-metal-dependent TIM barrel enzymes"/>
    <property type="match status" value="1"/>
</dbReference>